<dbReference type="InterPro" id="IPR010049">
    <property type="entry name" value="MTA_SAH_Nsdase"/>
</dbReference>
<dbReference type="Pfam" id="PF01048">
    <property type="entry name" value="PNP_UDP_1"/>
    <property type="match status" value="1"/>
</dbReference>
<keyword evidence="4 7" id="KW-0378">Hydrolase</keyword>
<evidence type="ECO:0000313" key="7">
    <source>
        <dbReference type="EMBL" id="MBP1918913.1"/>
    </source>
</evidence>
<sequence>MDRILGIICAMEEELEPLMDGFDMSRTVSKAGMEFLHGSLNGLESVLVVSGIGKVNAAICAQILIDDFKVTHVINVGVAGGIGKDIAPLDVVIATSLIQHDFDVTPLGYAKGVIPRLETSVFKCDQHLSDLAFDSATCCGDHRTHKGIIVTGDQFMSDSEKVRELERTFGAAACEMEGAAVAQACSLNNIPFSVVRSISDNANTGAGMDYEKFKPHAVRNSANIILKMAAALKAD</sequence>
<keyword evidence="5" id="KW-0486">Methionine biosynthesis</keyword>
<evidence type="ECO:0000256" key="3">
    <source>
        <dbReference type="ARBA" id="ARBA00022605"/>
    </source>
</evidence>
<dbReference type="RefSeq" id="WP_209459133.1">
    <property type="nucleotide sequence ID" value="NZ_JAGGKC010000009.1"/>
</dbReference>
<feature type="domain" description="Nucleoside phosphorylase" evidence="6">
    <location>
        <begin position="5"/>
        <end position="228"/>
    </location>
</feature>
<keyword evidence="3" id="KW-0028">Amino-acid biosynthesis</keyword>
<accession>A0ABS4G2Y9</accession>
<evidence type="ECO:0000256" key="5">
    <source>
        <dbReference type="ARBA" id="ARBA00023167"/>
    </source>
</evidence>
<dbReference type="NCBIfam" id="TIGR01704">
    <property type="entry name" value="MTA_SAH-Nsdase"/>
    <property type="match status" value="1"/>
</dbReference>
<dbReference type="InterPro" id="IPR000845">
    <property type="entry name" value="Nucleoside_phosphorylase_d"/>
</dbReference>
<proteinExistence type="predicted"/>
<comment type="pathway">
    <text evidence="1">Amino-acid biosynthesis; L-methionine biosynthesis via salvage pathway; S-methyl-5-thio-alpha-D-ribose 1-phosphate from S-methyl-5'-thioadenosine (hydrolase route): step 1/2.</text>
</comment>
<name>A0ABS4G2Y9_9CLOT</name>
<gene>
    <name evidence="7" type="ORF">J2Z34_001393</name>
</gene>
<evidence type="ECO:0000259" key="6">
    <source>
        <dbReference type="Pfam" id="PF01048"/>
    </source>
</evidence>
<dbReference type="PANTHER" id="PTHR46832">
    <property type="entry name" value="5'-METHYLTHIOADENOSINE/S-ADENOSYLHOMOCYSTEINE NUCLEOSIDASE"/>
    <property type="match status" value="1"/>
</dbReference>
<keyword evidence="8" id="KW-1185">Reference proteome</keyword>
<dbReference type="NCBIfam" id="NF004079">
    <property type="entry name" value="PRK05584.1"/>
    <property type="match status" value="1"/>
</dbReference>
<evidence type="ECO:0000256" key="4">
    <source>
        <dbReference type="ARBA" id="ARBA00022801"/>
    </source>
</evidence>
<comment type="caution">
    <text evidence="7">The sequence shown here is derived from an EMBL/GenBank/DDBJ whole genome shotgun (WGS) entry which is preliminary data.</text>
</comment>
<evidence type="ECO:0000313" key="8">
    <source>
        <dbReference type="Proteomes" id="UP001519271"/>
    </source>
</evidence>
<dbReference type="PANTHER" id="PTHR46832:SF1">
    <property type="entry name" value="5'-METHYLTHIOADENOSINE_S-ADENOSYLHOMOCYSTEINE NUCLEOSIDASE"/>
    <property type="match status" value="1"/>
</dbReference>
<dbReference type="Gene3D" id="3.40.50.1580">
    <property type="entry name" value="Nucleoside phosphorylase domain"/>
    <property type="match status" value="1"/>
</dbReference>
<dbReference type="EC" id="3.2.2.9" evidence="2"/>
<dbReference type="GO" id="GO:0008782">
    <property type="term" value="F:adenosylhomocysteine nucleosidase activity"/>
    <property type="evidence" value="ECO:0007669"/>
    <property type="project" value="UniProtKB-EC"/>
</dbReference>
<evidence type="ECO:0000256" key="2">
    <source>
        <dbReference type="ARBA" id="ARBA00011974"/>
    </source>
</evidence>
<dbReference type="CDD" id="cd09008">
    <property type="entry name" value="MTAN"/>
    <property type="match status" value="1"/>
</dbReference>
<dbReference type="EMBL" id="JAGGKC010000009">
    <property type="protein sequence ID" value="MBP1918913.1"/>
    <property type="molecule type" value="Genomic_DNA"/>
</dbReference>
<organism evidence="7 8">
    <name type="scientific">Youngiibacter multivorans</name>
    <dbReference type="NCBI Taxonomy" id="937251"/>
    <lineage>
        <taxon>Bacteria</taxon>
        <taxon>Bacillati</taxon>
        <taxon>Bacillota</taxon>
        <taxon>Clostridia</taxon>
        <taxon>Eubacteriales</taxon>
        <taxon>Clostridiaceae</taxon>
        <taxon>Youngiibacter</taxon>
    </lineage>
</organism>
<dbReference type="SUPFAM" id="SSF53167">
    <property type="entry name" value="Purine and uridine phosphorylases"/>
    <property type="match status" value="1"/>
</dbReference>
<keyword evidence="7" id="KW-0326">Glycosidase</keyword>
<evidence type="ECO:0000256" key="1">
    <source>
        <dbReference type="ARBA" id="ARBA00004945"/>
    </source>
</evidence>
<protein>
    <recommendedName>
        <fullName evidence="2">adenosylhomocysteine nucleosidase</fullName>
        <ecNumber evidence="2">3.2.2.9</ecNumber>
    </recommendedName>
</protein>
<dbReference type="Proteomes" id="UP001519271">
    <property type="component" value="Unassembled WGS sequence"/>
</dbReference>
<dbReference type="InterPro" id="IPR035994">
    <property type="entry name" value="Nucleoside_phosphorylase_sf"/>
</dbReference>
<reference evidence="7 8" key="1">
    <citation type="submission" date="2021-03" db="EMBL/GenBank/DDBJ databases">
        <title>Genomic Encyclopedia of Type Strains, Phase IV (KMG-IV): sequencing the most valuable type-strain genomes for metagenomic binning, comparative biology and taxonomic classification.</title>
        <authorList>
            <person name="Goeker M."/>
        </authorList>
    </citation>
    <scope>NUCLEOTIDE SEQUENCE [LARGE SCALE GENOMIC DNA]</scope>
    <source>
        <strain evidence="7 8">DSM 6139</strain>
    </source>
</reference>